<dbReference type="SUPFAM" id="SSF56112">
    <property type="entry name" value="Protein kinase-like (PK-like)"/>
    <property type="match status" value="1"/>
</dbReference>
<evidence type="ECO:0000256" key="3">
    <source>
        <dbReference type="ARBA" id="ARBA00022771"/>
    </source>
</evidence>
<feature type="compositionally biased region" description="Gly residues" evidence="8">
    <location>
        <begin position="424"/>
        <end position="434"/>
    </location>
</feature>
<dbReference type="GeneID" id="14869796"/>
<dbReference type="Gene3D" id="3.30.40.10">
    <property type="entry name" value="Zinc/RING finger domain, C3HC4 (zinc finger)"/>
    <property type="match status" value="1"/>
</dbReference>
<evidence type="ECO:0000256" key="7">
    <source>
        <dbReference type="SAM" id="Coils"/>
    </source>
</evidence>
<dbReference type="RefSeq" id="XP_004355472.1">
    <property type="nucleotide sequence ID" value="XM_004355419.1"/>
</dbReference>
<dbReference type="PROSITE" id="PS50089">
    <property type="entry name" value="ZF_RING_2"/>
    <property type="match status" value="1"/>
</dbReference>
<dbReference type="OrthoDB" id="541276at2759"/>
<evidence type="ECO:0000256" key="1">
    <source>
        <dbReference type="ARBA" id="ARBA00022723"/>
    </source>
</evidence>
<dbReference type="OMA" id="FEFLECS"/>
<dbReference type="GO" id="GO:0008270">
    <property type="term" value="F:zinc ion binding"/>
    <property type="evidence" value="ECO:0007669"/>
    <property type="project" value="UniProtKB-KW"/>
</dbReference>
<dbReference type="EMBL" id="GL883021">
    <property type="protein sequence ID" value="EGG16988.1"/>
    <property type="molecule type" value="Genomic_DNA"/>
</dbReference>
<dbReference type="InterPro" id="IPR050117">
    <property type="entry name" value="MAPK"/>
</dbReference>
<dbReference type="InterPro" id="IPR001841">
    <property type="entry name" value="Znf_RING"/>
</dbReference>
<dbReference type="KEGG" id="dfa:DFA_07969"/>
<keyword evidence="1" id="KW-0479">Metal-binding</keyword>
<dbReference type="InterPro" id="IPR017907">
    <property type="entry name" value="Znf_RING_CS"/>
</dbReference>
<keyword evidence="3 6" id="KW-0863">Zinc-finger</keyword>
<evidence type="ECO:0000256" key="4">
    <source>
        <dbReference type="ARBA" id="ARBA00022833"/>
    </source>
</evidence>
<name>F4Q4C6_CACFS</name>
<feature type="domain" description="Protein kinase" evidence="9">
    <location>
        <begin position="242"/>
        <end position="607"/>
    </location>
</feature>
<feature type="coiled-coil region" evidence="7">
    <location>
        <begin position="105"/>
        <end position="139"/>
    </location>
</feature>
<evidence type="ECO:0000259" key="10">
    <source>
        <dbReference type="PROSITE" id="PS50089"/>
    </source>
</evidence>
<keyword evidence="2" id="KW-0547">Nucleotide-binding</keyword>
<protein>
    <submittedName>
        <fullName evidence="11">RING zinc finger-containing protein</fullName>
    </submittedName>
</protein>
<evidence type="ECO:0000256" key="2">
    <source>
        <dbReference type="ARBA" id="ARBA00022741"/>
    </source>
</evidence>
<evidence type="ECO:0000313" key="11">
    <source>
        <dbReference type="EMBL" id="EGG16988.1"/>
    </source>
</evidence>
<sequence>MDIHQEDEFDFLECAICLSTMSDIVTPFSMNSKEGNKACKHGFCFVCLAPYFKLQQNKIAEHKGGTGTIDCPVCREPFDGFIVNSISNRLFETSKKYFSATKMLKNELALQKTEYNKQIEELEKKESDSSEYVEKIQKNSKSGEKISDLEGALSCVKVEQCKLENQIETLCKKNRMLEKEIEELHQKNAMSVGGSLSSLSNLTDTYFEKLKKTNFSSLIAGVTGGGSPGKTNSEFIASFKELNVGEQRGSSKNSIVKKVAVPKVGPAALKQIKYQVATGLAYYSTYYGGGVAVEQDIRAFRESMLLHRMNHANIVKLSKITKDDSGRFYSIITPFVEYDLDYVLASKRAKSRIVPAVELKFVAYQLLSAISYMHAQEVVHRDIRPTSILVYEDYQIRLCSFSLACSVLIDGTNNNNNSLNNSNNGGGSTGGSGGTSEEYSGDEFVNITPSTNNSGYKNGIIIPPYNNYSPPEILLTSGVVQTRSIDWKAVDLWSVGCVLAEMALSISQSTQTALFTGMDRNNLLKQICNLKECCPANFFASQKIGMQVNPTKSLGVELQPQTALSPSKSQSASETVTRDYIDLVTRLLKFDPNQRISAHDALQHRFFVNESYFNNHPPSFDDIASSLTDRNINEFIKEKGIL</sequence>
<dbReference type="SUPFAM" id="SSF57850">
    <property type="entry name" value="RING/U-box"/>
    <property type="match status" value="1"/>
</dbReference>
<dbReference type="Gene3D" id="3.30.200.20">
    <property type="entry name" value="Phosphorylase Kinase, domain 1"/>
    <property type="match status" value="1"/>
</dbReference>
<dbReference type="STRING" id="1054147.F4Q4C6"/>
<evidence type="ECO:0000313" key="12">
    <source>
        <dbReference type="Proteomes" id="UP000007797"/>
    </source>
</evidence>
<gene>
    <name evidence="11" type="ORF">DFA_07969</name>
</gene>
<dbReference type="SMART" id="SM00220">
    <property type="entry name" value="S_TKc"/>
    <property type="match status" value="1"/>
</dbReference>
<feature type="region of interest" description="Disordered" evidence="8">
    <location>
        <begin position="416"/>
        <end position="439"/>
    </location>
</feature>
<evidence type="ECO:0000256" key="6">
    <source>
        <dbReference type="PROSITE-ProRule" id="PRU00175"/>
    </source>
</evidence>
<dbReference type="PANTHER" id="PTHR24055">
    <property type="entry name" value="MITOGEN-ACTIVATED PROTEIN KINASE"/>
    <property type="match status" value="1"/>
</dbReference>
<keyword evidence="5" id="KW-0067">ATP-binding</keyword>
<keyword evidence="12" id="KW-1185">Reference proteome</keyword>
<dbReference type="InterPro" id="IPR000719">
    <property type="entry name" value="Prot_kinase_dom"/>
</dbReference>
<keyword evidence="4" id="KW-0862">Zinc</keyword>
<dbReference type="Proteomes" id="UP000007797">
    <property type="component" value="Unassembled WGS sequence"/>
</dbReference>
<proteinExistence type="predicted"/>
<feature type="domain" description="RING-type" evidence="10">
    <location>
        <begin position="14"/>
        <end position="75"/>
    </location>
</feature>
<keyword evidence="7" id="KW-0175">Coiled coil</keyword>
<dbReference type="Pfam" id="PF00069">
    <property type="entry name" value="Pkinase"/>
    <property type="match status" value="2"/>
</dbReference>
<dbReference type="InterPro" id="IPR011009">
    <property type="entry name" value="Kinase-like_dom_sf"/>
</dbReference>
<dbReference type="PROSITE" id="PS50011">
    <property type="entry name" value="PROTEIN_KINASE_DOM"/>
    <property type="match status" value="1"/>
</dbReference>
<dbReference type="PROSITE" id="PS00518">
    <property type="entry name" value="ZF_RING_1"/>
    <property type="match status" value="1"/>
</dbReference>
<evidence type="ECO:0000256" key="8">
    <source>
        <dbReference type="SAM" id="MobiDB-lite"/>
    </source>
</evidence>
<dbReference type="AlphaFoldDB" id="F4Q4C6"/>
<dbReference type="Gene3D" id="1.10.510.10">
    <property type="entry name" value="Transferase(Phosphotransferase) domain 1"/>
    <property type="match status" value="1"/>
</dbReference>
<evidence type="ECO:0000259" key="9">
    <source>
        <dbReference type="PROSITE" id="PS50011"/>
    </source>
</evidence>
<evidence type="ECO:0000256" key="5">
    <source>
        <dbReference type="ARBA" id="ARBA00022840"/>
    </source>
</evidence>
<organism evidence="11 12">
    <name type="scientific">Cavenderia fasciculata</name>
    <name type="common">Slime mold</name>
    <name type="synonym">Dictyostelium fasciculatum</name>
    <dbReference type="NCBI Taxonomy" id="261658"/>
    <lineage>
        <taxon>Eukaryota</taxon>
        <taxon>Amoebozoa</taxon>
        <taxon>Evosea</taxon>
        <taxon>Eumycetozoa</taxon>
        <taxon>Dictyostelia</taxon>
        <taxon>Acytosteliales</taxon>
        <taxon>Cavenderiaceae</taxon>
        <taxon>Cavenderia</taxon>
    </lineage>
</organism>
<dbReference type="GO" id="GO:0004672">
    <property type="term" value="F:protein kinase activity"/>
    <property type="evidence" value="ECO:0007669"/>
    <property type="project" value="InterPro"/>
</dbReference>
<reference evidence="12" key="1">
    <citation type="journal article" date="2011" name="Genome Res.">
        <title>Phylogeny-wide analysis of social amoeba genomes highlights ancient origins for complex intercellular communication.</title>
        <authorList>
            <person name="Heidel A.J."/>
            <person name="Lawal H.M."/>
            <person name="Felder M."/>
            <person name="Schilde C."/>
            <person name="Helps N.R."/>
            <person name="Tunggal B."/>
            <person name="Rivero F."/>
            <person name="John U."/>
            <person name="Schleicher M."/>
            <person name="Eichinger L."/>
            <person name="Platzer M."/>
            <person name="Noegel A.A."/>
            <person name="Schaap P."/>
            <person name="Gloeckner G."/>
        </authorList>
    </citation>
    <scope>NUCLEOTIDE SEQUENCE [LARGE SCALE GENOMIC DNA]</scope>
    <source>
        <strain evidence="12">SH3</strain>
    </source>
</reference>
<dbReference type="GO" id="GO:0005524">
    <property type="term" value="F:ATP binding"/>
    <property type="evidence" value="ECO:0007669"/>
    <property type="project" value="UniProtKB-KW"/>
</dbReference>
<accession>F4Q4C6</accession>
<dbReference type="InterPro" id="IPR013083">
    <property type="entry name" value="Znf_RING/FYVE/PHD"/>
</dbReference>